<keyword evidence="2" id="KW-1185">Reference proteome</keyword>
<dbReference type="EMBL" id="CM039431">
    <property type="protein sequence ID" value="KAI4335270.1"/>
    <property type="molecule type" value="Genomic_DNA"/>
</dbReference>
<comment type="caution">
    <text evidence="1">The sequence shown here is derived from an EMBL/GenBank/DDBJ whole genome shotgun (WGS) entry which is preliminary data.</text>
</comment>
<evidence type="ECO:0000313" key="2">
    <source>
        <dbReference type="Proteomes" id="UP000828941"/>
    </source>
</evidence>
<sequence>MLSSNLPDDIVKEIILWVPVKSLLRLKCVAKSWYALLTSPDFIARHLDFSNSITQNRSVQFIFRLHNLTLKPFISLLSNQASHVATDIALPFTEEHVQYIFVYGQCNGIFCLYGVYNGESRGYSNGSSIILWNPATREVKVLPPSQRQPRDLVYVIFGFGIDPKTKDYKVVRFGNLAFEGREQPPVEVYNLSTNSWRTIKVTVPAFRLCYPKCRAYLNGVYHWLTDEQNDKAILCFDFAKEVFGKMQLPPIVETTCEVNVDIIDERLAFVATYCSAANFRFDIWVMNEYGVERSWTKRFNVGPRIEFGSFLGFWRDNEILVEDEGRLISYNLDTELIQSFQVHGISRLFRVFGCVESLVPLTHRMQ</sequence>
<reference evidence="1 2" key="1">
    <citation type="journal article" date="2022" name="DNA Res.">
        <title>Chromosomal-level genome assembly of the orchid tree Bauhinia variegata (Leguminosae; Cercidoideae) supports the allotetraploid origin hypothesis of Bauhinia.</title>
        <authorList>
            <person name="Zhong Y."/>
            <person name="Chen Y."/>
            <person name="Zheng D."/>
            <person name="Pang J."/>
            <person name="Liu Y."/>
            <person name="Luo S."/>
            <person name="Meng S."/>
            <person name="Qian L."/>
            <person name="Wei D."/>
            <person name="Dai S."/>
            <person name="Zhou R."/>
        </authorList>
    </citation>
    <scope>NUCLEOTIDE SEQUENCE [LARGE SCALE GENOMIC DNA]</scope>
    <source>
        <strain evidence="1">BV-YZ2020</strain>
    </source>
</reference>
<gene>
    <name evidence="1" type="ORF">L6164_013932</name>
</gene>
<organism evidence="1 2">
    <name type="scientific">Bauhinia variegata</name>
    <name type="common">Purple orchid tree</name>
    <name type="synonym">Phanera variegata</name>
    <dbReference type="NCBI Taxonomy" id="167791"/>
    <lineage>
        <taxon>Eukaryota</taxon>
        <taxon>Viridiplantae</taxon>
        <taxon>Streptophyta</taxon>
        <taxon>Embryophyta</taxon>
        <taxon>Tracheophyta</taxon>
        <taxon>Spermatophyta</taxon>
        <taxon>Magnoliopsida</taxon>
        <taxon>eudicotyledons</taxon>
        <taxon>Gunneridae</taxon>
        <taxon>Pentapetalae</taxon>
        <taxon>rosids</taxon>
        <taxon>fabids</taxon>
        <taxon>Fabales</taxon>
        <taxon>Fabaceae</taxon>
        <taxon>Cercidoideae</taxon>
        <taxon>Cercideae</taxon>
        <taxon>Bauhiniinae</taxon>
        <taxon>Bauhinia</taxon>
    </lineage>
</organism>
<proteinExistence type="predicted"/>
<name>A0ACB9NKL3_BAUVA</name>
<dbReference type="Proteomes" id="UP000828941">
    <property type="component" value="Chromosome 6"/>
</dbReference>
<evidence type="ECO:0000313" key="1">
    <source>
        <dbReference type="EMBL" id="KAI4335270.1"/>
    </source>
</evidence>
<accession>A0ACB9NKL3</accession>
<protein>
    <submittedName>
        <fullName evidence="1">Uncharacterized protein</fullName>
    </submittedName>
</protein>